<evidence type="ECO:0000256" key="3">
    <source>
        <dbReference type="ARBA" id="ARBA00022840"/>
    </source>
</evidence>
<dbReference type="EMBL" id="JRYR02000001">
    <property type="protein sequence ID" value="OHX65363.1"/>
    <property type="molecule type" value="Genomic_DNA"/>
</dbReference>
<keyword evidence="2" id="KW-0547">Nucleotide-binding</keyword>
<evidence type="ECO:0000313" key="6">
    <source>
        <dbReference type="Proteomes" id="UP000179797"/>
    </source>
</evidence>
<dbReference type="InterPro" id="IPR003593">
    <property type="entry name" value="AAA+_ATPase"/>
</dbReference>
<protein>
    <recommendedName>
        <fullName evidence="4">ABC transporter domain-containing protein</fullName>
    </recommendedName>
</protein>
<evidence type="ECO:0000256" key="1">
    <source>
        <dbReference type="ARBA" id="ARBA00022448"/>
    </source>
</evidence>
<dbReference type="PANTHER" id="PTHR42734">
    <property type="entry name" value="METAL TRANSPORT SYSTEM ATP-BINDING PROTEIN TM_0124-RELATED"/>
    <property type="match status" value="1"/>
</dbReference>
<dbReference type="GO" id="GO:0016887">
    <property type="term" value="F:ATP hydrolysis activity"/>
    <property type="evidence" value="ECO:0007669"/>
    <property type="project" value="InterPro"/>
</dbReference>
<evidence type="ECO:0000256" key="2">
    <source>
        <dbReference type="ARBA" id="ARBA00022741"/>
    </source>
</evidence>
<dbReference type="Gene3D" id="3.40.50.300">
    <property type="entry name" value="P-loop containing nucleotide triphosphate hydrolases"/>
    <property type="match status" value="1"/>
</dbReference>
<dbReference type="STRING" id="915059.NH26_02855"/>
<evidence type="ECO:0000313" key="5">
    <source>
        <dbReference type="EMBL" id="OHX65363.1"/>
    </source>
</evidence>
<dbReference type="Pfam" id="PF00005">
    <property type="entry name" value="ABC_tran"/>
    <property type="match status" value="1"/>
</dbReference>
<keyword evidence="3" id="KW-0067">ATP-binding</keyword>
<sequence length="351" mass="39839">MITLKINDLITGYHQKNKESHKVGHYPSLSLSSGDFVALIGRNGIGKSTLLKTLSGDLEPLSGEVLIDDQLVHQMSNVDRSKLISFVLPNVQLNGRLTAKEVVMLGRYPYINWWGKSSEKDLQKVNESLDNVNASHLKDRDVNTLSDGERQKVMIARALAQDTPIIFLDESTAHLDLPNRVEIFQLLKQIARKQNKTILLSTHEIEMCLQVADYLWLLQESKCIYGTPDVIIANNNINEVFNSNFVGFDTKSGVFNFCSFEKRFSFGIKLDVSKADYIGSQDLEVRVHWLHKKLISEGCVENDNPMIHITLKLADNKELLEWHVNNTGKEMVYQDHNSLNLLSLITEDFNI</sequence>
<dbReference type="GO" id="GO:0005524">
    <property type="term" value="F:ATP binding"/>
    <property type="evidence" value="ECO:0007669"/>
    <property type="project" value="UniProtKB-KW"/>
</dbReference>
<dbReference type="OrthoDB" id="9787851at2"/>
<proteinExistence type="predicted"/>
<dbReference type="SMART" id="SM00382">
    <property type="entry name" value="AAA"/>
    <property type="match status" value="1"/>
</dbReference>
<organism evidence="5 6">
    <name type="scientific">Flammeovirga pacifica</name>
    <dbReference type="NCBI Taxonomy" id="915059"/>
    <lineage>
        <taxon>Bacteria</taxon>
        <taxon>Pseudomonadati</taxon>
        <taxon>Bacteroidota</taxon>
        <taxon>Cytophagia</taxon>
        <taxon>Cytophagales</taxon>
        <taxon>Flammeovirgaceae</taxon>
        <taxon>Flammeovirga</taxon>
    </lineage>
</organism>
<reference evidence="5 6" key="1">
    <citation type="journal article" date="2012" name="Int. J. Syst. Evol. Microbiol.">
        <title>Flammeovirga pacifica sp. nov., isolated from deep-sea sediment.</title>
        <authorList>
            <person name="Xu H."/>
            <person name="Fu Y."/>
            <person name="Yang N."/>
            <person name="Ding Z."/>
            <person name="Lai Q."/>
            <person name="Zeng R."/>
        </authorList>
    </citation>
    <scope>NUCLEOTIDE SEQUENCE [LARGE SCALE GENOMIC DNA]</scope>
    <source>
        <strain evidence="6">DSM 24597 / LMG 26175 / WPAGA1</strain>
    </source>
</reference>
<keyword evidence="6" id="KW-1185">Reference proteome</keyword>
<dbReference type="SUPFAM" id="SSF52540">
    <property type="entry name" value="P-loop containing nucleoside triphosphate hydrolases"/>
    <property type="match status" value="1"/>
</dbReference>
<dbReference type="CDD" id="cd03214">
    <property type="entry name" value="ABC_Iron-Siderophores_B12_Hemin"/>
    <property type="match status" value="1"/>
</dbReference>
<dbReference type="InterPro" id="IPR027417">
    <property type="entry name" value="P-loop_NTPase"/>
</dbReference>
<gene>
    <name evidence="5" type="ORF">NH26_02855</name>
</gene>
<evidence type="ECO:0000259" key="4">
    <source>
        <dbReference type="PROSITE" id="PS50893"/>
    </source>
</evidence>
<feature type="domain" description="ABC transporter" evidence="4">
    <location>
        <begin position="4"/>
        <end position="245"/>
    </location>
</feature>
<dbReference type="AlphaFoldDB" id="A0A1S1YWT7"/>
<accession>A0A1S1YWT7</accession>
<dbReference type="RefSeq" id="WP_052432028.1">
    <property type="nucleotide sequence ID" value="NZ_JRYR02000001.1"/>
</dbReference>
<dbReference type="PANTHER" id="PTHR42734:SF21">
    <property type="entry name" value="IRON ABC TRANSPORTER, ATP-BINDING PROTEIN"/>
    <property type="match status" value="1"/>
</dbReference>
<dbReference type="InterPro" id="IPR003439">
    <property type="entry name" value="ABC_transporter-like_ATP-bd"/>
</dbReference>
<dbReference type="InterPro" id="IPR050153">
    <property type="entry name" value="Metal_Ion_Import_ABC"/>
</dbReference>
<dbReference type="Proteomes" id="UP000179797">
    <property type="component" value="Unassembled WGS sequence"/>
</dbReference>
<keyword evidence="1" id="KW-0813">Transport</keyword>
<comment type="caution">
    <text evidence="5">The sequence shown here is derived from an EMBL/GenBank/DDBJ whole genome shotgun (WGS) entry which is preliminary data.</text>
</comment>
<dbReference type="PROSITE" id="PS50893">
    <property type="entry name" value="ABC_TRANSPORTER_2"/>
    <property type="match status" value="1"/>
</dbReference>
<name>A0A1S1YWT7_FLAPC</name>